<proteinExistence type="inferred from homology"/>
<keyword evidence="3 6" id="KW-0812">Transmembrane</keyword>
<dbReference type="PANTHER" id="PTHR34478">
    <property type="entry name" value="PROTEIN LEMA"/>
    <property type="match status" value="1"/>
</dbReference>
<sequence>MFIYYLIILIVLLVTIFIVLYNSLIQKKNQVNNAFSTIDVILQKRSDLIPRLVTLAQIYMQFEQKTLIEISRLRSRATSKNLSDNSRVAVEDQISRMLKKIIVIVEAYPELKTNDHFIQLQYSLSEVEEQLSAARRFYNSAVTEYNNAVEMFPTNIIASCLKFQLKLQFQANSQARNNVSIQINHK</sequence>
<dbReference type="RefSeq" id="WP_109011002.1">
    <property type="nucleotide sequence ID" value="NZ_BDUD01000001.1"/>
</dbReference>
<evidence type="ECO:0000313" key="7">
    <source>
        <dbReference type="EMBL" id="GBG21018.1"/>
    </source>
</evidence>
<dbReference type="EMBL" id="BDUD01000001">
    <property type="protein sequence ID" value="GBG21018.1"/>
    <property type="molecule type" value="Genomic_DNA"/>
</dbReference>
<gene>
    <name evidence="7" type="ORF">NIES4072_47000</name>
</gene>
<reference evidence="7 8" key="1">
    <citation type="submission" date="2017-06" db="EMBL/GenBank/DDBJ databases">
        <title>Genome sequencing of cyanobaciteial culture collection at National Institute for Environmental Studies (NIES).</title>
        <authorList>
            <person name="Hirose Y."/>
            <person name="Shimura Y."/>
            <person name="Fujisawa T."/>
            <person name="Nakamura Y."/>
            <person name="Kawachi M."/>
        </authorList>
    </citation>
    <scope>NUCLEOTIDE SEQUENCE [LARGE SCALE GENOMIC DNA]</scope>
    <source>
        <strain evidence="7 8">NIES-4072</strain>
    </source>
</reference>
<feature type="transmembrane region" description="Helical" evidence="6">
    <location>
        <begin position="6"/>
        <end position="25"/>
    </location>
</feature>
<dbReference type="InterPro" id="IPR007156">
    <property type="entry name" value="MamQ_LemA"/>
</dbReference>
<dbReference type="InterPro" id="IPR023353">
    <property type="entry name" value="LemA-like_dom_sf"/>
</dbReference>
<dbReference type="GO" id="GO:0016020">
    <property type="term" value="C:membrane"/>
    <property type="evidence" value="ECO:0007669"/>
    <property type="project" value="UniProtKB-SubCell"/>
</dbReference>
<comment type="subcellular location">
    <subcellularLocation>
        <location evidence="1">Membrane</location>
        <topology evidence="1">Single-pass membrane protein</topology>
    </subcellularLocation>
</comment>
<evidence type="ECO:0000256" key="6">
    <source>
        <dbReference type="SAM" id="Phobius"/>
    </source>
</evidence>
<comment type="similarity">
    <text evidence="2">Belongs to the LemA family.</text>
</comment>
<keyword evidence="8" id="KW-1185">Reference proteome</keyword>
<keyword evidence="4 6" id="KW-1133">Transmembrane helix</keyword>
<evidence type="ECO:0000256" key="3">
    <source>
        <dbReference type="ARBA" id="ARBA00022692"/>
    </source>
</evidence>
<accession>A0A2R5FU81</accession>
<evidence type="ECO:0000313" key="8">
    <source>
        <dbReference type="Proteomes" id="UP000245124"/>
    </source>
</evidence>
<keyword evidence="5 6" id="KW-0472">Membrane</keyword>
<dbReference type="Gene3D" id="1.20.1440.20">
    <property type="entry name" value="LemA-like domain"/>
    <property type="match status" value="1"/>
</dbReference>
<dbReference type="PANTHER" id="PTHR34478:SF1">
    <property type="entry name" value="PROTEIN LEMA"/>
    <property type="match status" value="1"/>
</dbReference>
<dbReference type="SUPFAM" id="SSF140478">
    <property type="entry name" value="LemA-like"/>
    <property type="match status" value="1"/>
</dbReference>
<organism evidence="7 8">
    <name type="scientific">Nostoc commune NIES-4072</name>
    <dbReference type="NCBI Taxonomy" id="2005467"/>
    <lineage>
        <taxon>Bacteria</taxon>
        <taxon>Bacillati</taxon>
        <taxon>Cyanobacteriota</taxon>
        <taxon>Cyanophyceae</taxon>
        <taxon>Nostocales</taxon>
        <taxon>Nostocaceae</taxon>
        <taxon>Nostoc</taxon>
    </lineage>
</organism>
<evidence type="ECO:0000256" key="1">
    <source>
        <dbReference type="ARBA" id="ARBA00004167"/>
    </source>
</evidence>
<dbReference type="AlphaFoldDB" id="A0A2R5FU81"/>
<dbReference type="OrthoDB" id="9804152at2"/>
<dbReference type="Proteomes" id="UP000245124">
    <property type="component" value="Unassembled WGS sequence"/>
</dbReference>
<evidence type="ECO:0000256" key="4">
    <source>
        <dbReference type="ARBA" id="ARBA00022989"/>
    </source>
</evidence>
<dbReference type="Pfam" id="PF04011">
    <property type="entry name" value="LemA"/>
    <property type="match status" value="1"/>
</dbReference>
<evidence type="ECO:0000256" key="2">
    <source>
        <dbReference type="ARBA" id="ARBA00008854"/>
    </source>
</evidence>
<name>A0A2R5FU81_NOSCO</name>
<comment type="caution">
    <text evidence="7">The sequence shown here is derived from an EMBL/GenBank/DDBJ whole genome shotgun (WGS) entry which is preliminary data.</text>
</comment>
<evidence type="ECO:0000256" key="5">
    <source>
        <dbReference type="ARBA" id="ARBA00023136"/>
    </source>
</evidence>
<protein>
    <submittedName>
        <fullName evidence="7">Putative lemA protein</fullName>
    </submittedName>
</protein>